<keyword evidence="3 8" id="KW-0378">Hydrolase</keyword>
<dbReference type="Pfam" id="PF19127">
    <property type="entry name" value="Choline_bind_3"/>
    <property type="match status" value="2"/>
</dbReference>
<dbReference type="InterPro" id="IPR002053">
    <property type="entry name" value="Glyco_hydro_25"/>
</dbReference>
<accession>A0A9D2PSP4</accession>
<keyword evidence="4" id="KW-0326">Glycosidase</keyword>
<evidence type="ECO:0000256" key="5">
    <source>
        <dbReference type="PROSITE-ProRule" id="PRU00591"/>
    </source>
</evidence>
<reference evidence="8" key="1">
    <citation type="journal article" date="2021" name="PeerJ">
        <title>Extensive microbial diversity within the chicken gut microbiome revealed by metagenomics and culture.</title>
        <authorList>
            <person name="Gilroy R."/>
            <person name="Ravi A."/>
            <person name="Getino M."/>
            <person name="Pursley I."/>
            <person name="Horton D.L."/>
            <person name="Alikhan N.F."/>
            <person name="Baker D."/>
            <person name="Gharbi K."/>
            <person name="Hall N."/>
            <person name="Watson M."/>
            <person name="Adriaenssens E.M."/>
            <person name="Foster-Nyarko E."/>
            <person name="Jarju S."/>
            <person name="Secka A."/>
            <person name="Antonio M."/>
            <person name="Oren A."/>
            <person name="Chaudhuri R.R."/>
            <person name="La Ragione R."/>
            <person name="Hildebrand F."/>
            <person name="Pallen M.J."/>
        </authorList>
    </citation>
    <scope>NUCLEOTIDE SEQUENCE</scope>
    <source>
        <strain evidence="8">CHK198-12963</strain>
    </source>
</reference>
<dbReference type="InterPro" id="IPR018077">
    <property type="entry name" value="Glyco_hydro_fam25_subgr"/>
</dbReference>
<evidence type="ECO:0000313" key="8">
    <source>
        <dbReference type="EMBL" id="HJC65704.1"/>
    </source>
</evidence>
<feature type="compositionally biased region" description="Low complexity" evidence="6">
    <location>
        <begin position="57"/>
        <end position="84"/>
    </location>
</feature>
<dbReference type="AlphaFoldDB" id="A0A9D2PSP4"/>
<dbReference type="Gene3D" id="2.10.270.20">
    <property type="match status" value="2"/>
</dbReference>
<feature type="repeat" description="Cell wall-binding" evidence="5">
    <location>
        <begin position="478"/>
        <end position="497"/>
    </location>
</feature>
<dbReference type="SMART" id="SM00641">
    <property type="entry name" value="Glyco_25"/>
    <property type="match status" value="1"/>
</dbReference>
<feature type="region of interest" description="Disordered" evidence="6">
    <location>
        <begin position="43"/>
        <end position="84"/>
    </location>
</feature>
<organism evidence="8 9">
    <name type="scientific">Candidatus Enterocloster excrementigallinarum</name>
    <dbReference type="NCBI Taxonomy" id="2838558"/>
    <lineage>
        <taxon>Bacteria</taxon>
        <taxon>Bacillati</taxon>
        <taxon>Bacillota</taxon>
        <taxon>Clostridia</taxon>
        <taxon>Lachnospirales</taxon>
        <taxon>Lachnospiraceae</taxon>
        <taxon>Enterocloster</taxon>
    </lineage>
</organism>
<feature type="signal peptide" evidence="7">
    <location>
        <begin position="1"/>
        <end position="40"/>
    </location>
</feature>
<dbReference type="SUPFAM" id="SSF51445">
    <property type="entry name" value="(Trans)glycosidases"/>
    <property type="match status" value="1"/>
</dbReference>
<dbReference type="GO" id="GO:0016052">
    <property type="term" value="P:carbohydrate catabolic process"/>
    <property type="evidence" value="ECO:0007669"/>
    <property type="project" value="TreeGrafter"/>
</dbReference>
<feature type="compositionally biased region" description="Low complexity" evidence="6">
    <location>
        <begin position="568"/>
        <end position="596"/>
    </location>
</feature>
<feature type="compositionally biased region" description="Polar residues" evidence="6">
    <location>
        <begin position="558"/>
        <end position="567"/>
    </location>
</feature>
<evidence type="ECO:0000256" key="3">
    <source>
        <dbReference type="ARBA" id="ARBA00022801"/>
    </source>
</evidence>
<dbReference type="Pfam" id="PF01473">
    <property type="entry name" value="Choline_bind_1"/>
    <property type="match status" value="7"/>
</dbReference>
<evidence type="ECO:0000256" key="1">
    <source>
        <dbReference type="ARBA" id="ARBA00010646"/>
    </source>
</evidence>
<dbReference type="GO" id="GO:0016998">
    <property type="term" value="P:cell wall macromolecule catabolic process"/>
    <property type="evidence" value="ECO:0007669"/>
    <property type="project" value="InterPro"/>
</dbReference>
<dbReference type="InterPro" id="IPR018337">
    <property type="entry name" value="Cell_wall/Cho-bd_repeat"/>
</dbReference>
<dbReference type="Gene3D" id="2.10.270.10">
    <property type="entry name" value="Cholin Binding"/>
    <property type="match status" value="2"/>
</dbReference>
<dbReference type="PANTHER" id="PTHR34135">
    <property type="entry name" value="LYSOZYME"/>
    <property type="match status" value="1"/>
</dbReference>
<dbReference type="Pfam" id="PF01183">
    <property type="entry name" value="Glyco_hydro_25"/>
    <property type="match status" value="1"/>
</dbReference>
<evidence type="ECO:0000313" key="9">
    <source>
        <dbReference type="Proteomes" id="UP000823863"/>
    </source>
</evidence>
<dbReference type="Proteomes" id="UP000823863">
    <property type="component" value="Unassembled WGS sequence"/>
</dbReference>
<dbReference type="PROSITE" id="PS51904">
    <property type="entry name" value="GLYCOSYL_HYDROL_F25_2"/>
    <property type="match status" value="1"/>
</dbReference>
<feature type="repeat" description="Cell wall-binding" evidence="5">
    <location>
        <begin position="398"/>
        <end position="417"/>
    </location>
</feature>
<dbReference type="InterPro" id="IPR017853">
    <property type="entry name" value="GH"/>
</dbReference>
<name>A0A9D2PSP4_9FIRM</name>
<feature type="repeat" description="Cell wall-binding" evidence="5">
    <location>
        <begin position="498"/>
        <end position="517"/>
    </location>
</feature>
<dbReference type="PANTHER" id="PTHR34135:SF2">
    <property type="entry name" value="LYSOZYME"/>
    <property type="match status" value="1"/>
</dbReference>
<feature type="chain" id="PRO_5038407618" evidence="7">
    <location>
        <begin position="41"/>
        <end position="613"/>
    </location>
</feature>
<evidence type="ECO:0000256" key="7">
    <source>
        <dbReference type="SAM" id="SignalP"/>
    </source>
</evidence>
<dbReference type="GO" id="GO:0009253">
    <property type="term" value="P:peptidoglycan catabolic process"/>
    <property type="evidence" value="ECO:0007669"/>
    <property type="project" value="InterPro"/>
</dbReference>
<gene>
    <name evidence="8" type="ORF">H9931_03140</name>
</gene>
<protein>
    <submittedName>
        <fullName evidence="8">Glycoside hydrolase</fullName>
    </submittedName>
</protein>
<keyword evidence="7" id="KW-0732">Signal</keyword>
<dbReference type="CDD" id="cd06414">
    <property type="entry name" value="GH25_LytC-like"/>
    <property type="match status" value="1"/>
</dbReference>
<proteinExistence type="inferred from homology"/>
<dbReference type="SUPFAM" id="SSF69360">
    <property type="entry name" value="Cell wall binding repeat"/>
    <property type="match status" value="2"/>
</dbReference>
<feature type="region of interest" description="Disordered" evidence="6">
    <location>
        <begin position="557"/>
        <end position="613"/>
    </location>
</feature>
<dbReference type="Gene3D" id="3.20.20.80">
    <property type="entry name" value="Glycosidases"/>
    <property type="match status" value="1"/>
</dbReference>
<comment type="similarity">
    <text evidence="1">Belongs to the glycosyl hydrolase 25 family.</text>
</comment>
<comment type="caution">
    <text evidence="8">The sequence shown here is derived from an EMBL/GenBank/DDBJ whole genome shotgun (WGS) entry which is preliminary data.</text>
</comment>
<reference evidence="8" key="2">
    <citation type="submission" date="2021-04" db="EMBL/GenBank/DDBJ databases">
        <authorList>
            <person name="Gilroy R."/>
        </authorList>
    </citation>
    <scope>NUCLEOTIDE SEQUENCE</scope>
    <source>
        <strain evidence="8">CHK198-12963</strain>
    </source>
</reference>
<dbReference type="EMBL" id="DWWB01000013">
    <property type="protein sequence ID" value="HJC65704.1"/>
    <property type="molecule type" value="Genomic_DNA"/>
</dbReference>
<evidence type="ECO:0000256" key="2">
    <source>
        <dbReference type="ARBA" id="ARBA00022737"/>
    </source>
</evidence>
<feature type="repeat" description="Cell wall-binding" evidence="5">
    <location>
        <begin position="438"/>
        <end position="457"/>
    </location>
</feature>
<dbReference type="PROSITE" id="PS51170">
    <property type="entry name" value="CW"/>
    <property type="match status" value="4"/>
</dbReference>
<keyword evidence="2" id="KW-0677">Repeat</keyword>
<dbReference type="GO" id="GO:0003796">
    <property type="term" value="F:lysozyme activity"/>
    <property type="evidence" value="ECO:0007669"/>
    <property type="project" value="InterPro"/>
</dbReference>
<sequence length="613" mass="66326">MRHKIRCRTVFCGGALVRRRAAAAGLAAVLSAMAPVTAWAAGPGETGAASTSGGPGVVNVGGSTSQSGSSASGSQTGSSTSDTSWEYSGGAYRMPDGSAITNVIARGIDVSRWQGDIDWSQVAADDVSFVMLGTRSRGAVDPYFHQNIQAAHAAGVKVGVYIYSLATTTDMAVQEADFVLDLIKDYPVSYPVAFDMEDDAQGVLSKDELAAIANAFCQRISDAGYYPIIYANENWLNNKLDMSKMDYPVWVARYSARPSYSNPVMWQATNTGSINGISGNVDIDFQFSDFTSVIPANTWRTIGGNTYYYQNYAMQKDAWINDGEGWYYMGSDGLAETGWLTESGELYYLDESTGQMQYGWKDRDGSWYYLGSSGAADKGWVQDGQLWYYTNPSTGVMQTGWIEDNGNRYFLESNGRMAVGWTSQDGKWYYLSASGALAKGWIDDGGVWYYSDSQGVMQTGWITVGGSRYFLRGNGSMATGWREMDGGWYYFNGQGQMVTDWEQVNGQWYYFNSSGVMQTGLINVNGVNYYLDPADGFMYANTTVTVDGVSYNADGSGALSQVQQPDAQQTEGSQTGSQTAETQQTQSQQTQESGSAPGPVIIEGVNGGPGVTG</sequence>
<evidence type="ECO:0000256" key="4">
    <source>
        <dbReference type="ARBA" id="ARBA00023295"/>
    </source>
</evidence>
<evidence type="ECO:0000256" key="6">
    <source>
        <dbReference type="SAM" id="MobiDB-lite"/>
    </source>
</evidence>